<keyword evidence="4 5" id="KW-0472">Membrane</keyword>
<evidence type="ECO:0000256" key="4">
    <source>
        <dbReference type="ARBA" id="ARBA00023136"/>
    </source>
</evidence>
<reference evidence="7" key="1">
    <citation type="submission" date="2021-02" db="EMBL/GenBank/DDBJ databases">
        <authorList>
            <person name="Nowell W R."/>
        </authorList>
    </citation>
    <scope>NUCLEOTIDE SEQUENCE</scope>
</reference>
<gene>
    <name evidence="8" type="ORF">UXM345_LOCUS8860</name>
    <name evidence="7" type="ORF">XDN619_LOCUS22748</name>
</gene>
<feature type="transmembrane region" description="Helical" evidence="5">
    <location>
        <begin position="148"/>
        <end position="170"/>
    </location>
</feature>
<evidence type="ECO:0000313" key="9">
    <source>
        <dbReference type="Proteomes" id="UP000663887"/>
    </source>
</evidence>
<dbReference type="EMBL" id="CAJOBF010000789">
    <property type="protein sequence ID" value="CAF3869815.1"/>
    <property type="molecule type" value="Genomic_DNA"/>
</dbReference>
<dbReference type="GO" id="GO:0016020">
    <property type="term" value="C:membrane"/>
    <property type="evidence" value="ECO:0007669"/>
    <property type="project" value="UniProtKB-SubCell"/>
</dbReference>
<feature type="transmembrane region" description="Helical" evidence="5">
    <location>
        <begin position="106"/>
        <end position="127"/>
    </location>
</feature>
<feature type="transmembrane region" description="Helical" evidence="5">
    <location>
        <begin position="268"/>
        <end position="290"/>
    </location>
</feature>
<feature type="transmembrane region" description="Helical" evidence="5">
    <location>
        <begin position="28"/>
        <end position="53"/>
    </location>
</feature>
<dbReference type="Pfam" id="PF00001">
    <property type="entry name" value="7tm_1"/>
    <property type="match status" value="1"/>
</dbReference>
<dbReference type="InterPro" id="IPR000276">
    <property type="entry name" value="GPCR_Rhodpsn"/>
</dbReference>
<protein>
    <recommendedName>
        <fullName evidence="6">G-protein coupled receptors family 1 profile domain-containing protein</fullName>
    </recommendedName>
</protein>
<feature type="transmembrane region" description="Helical" evidence="5">
    <location>
        <begin position="65"/>
        <end position="86"/>
    </location>
</feature>
<dbReference type="GO" id="GO:0004930">
    <property type="term" value="F:G protein-coupled receptor activity"/>
    <property type="evidence" value="ECO:0007669"/>
    <property type="project" value="InterPro"/>
</dbReference>
<evidence type="ECO:0000259" key="6">
    <source>
        <dbReference type="PROSITE" id="PS50262"/>
    </source>
</evidence>
<accession>A0A816VK99</accession>
<dbReference type="Gene3D" id="1.20.1070.10">
    <property type="entry name" value="Rhodopsin 7-helix transmembrane proteins"/>
    <property type="match status" value="1"/>
</dbReference>
<evidence type="ECO:0000313" key="8">
    <source>
        <dbReference type="EMBL" id="CAF3869815.1"/>
    </source>
</evidence>
<keyword evidence="3 5" id="KW-1133">Transmembrane helix</keyword>
<dbReference type="InterPro" id="IPR017452">
    <property type="entry name" value="GPCR_Rhodpsn_7TM"/>
</dbReference>
<name>A0A816VK99_9BILA</name>
<evidence type="ECO:0000256" key="2">
    <source>
        <dbReference type="ARBA" id="ARBA00022692"/>
    </source>
</evidence>
<evidence type="ECO:0000256" key="5">
    <source>
        <dbReference type="SAM" id="Phobius"/>
    </source>
</evidence>
<evidence type="ECO:0000256" key="3">
    <source>
        <dbReference type="ARBA" id="ARBA00022989"/>
    </source>
</evidence>
<dbReference type="PANTHER" id="PTHR46641:SF25">
    <property type="entry name" value="CNMAMIDE RECEPTOR-RELATED"/>
    <property type="match status" value="1"/>
</dbReference>
<dbReference type="Proteomes" id="UP000663887">
    <property type="component" value="Unassembled WGS sequence"/>
</dbReference>
<feature type="domain" description="G-protein coupled receptors family 1 profile" evidence="6">
    <location>
        <begin position="44"/>
        <end position="326"/>
    </location>
</feature>
<organism evidence="7 9">
    <name type="scientific">Rotaria magnacalcarata</name>
    <dbReference type="NCBI Taxonomy" id="392030"/>
    <lineage>
        <taxon>Eukaryota</taxon>
        <taxon>Metazoa</taxon>
        <taxon>Spiralia</taxon>
        <taxon>Gnathifera</taxon>
        <taxon>Rotifera</taxon>
        <taxon>Eurotatoria</taxon>
        <taxon>Bdelloidea</taxon>
        <taxon>Philodinida</taxon>
        <taxon>Philodinidae</taxon>
        <taxon>Rotaria</taxon>
    </lineage>
</organism>
<proteinExistence type="predicted"/>
<evidence type="ECO:0000256" key="1">
    <source>
        <dbReference type="ARBA" id="ARBA00004370"/>
    </source>
</evidence>
<sequence length="353" mass="42195">MRNFERNLFFSHNDSFDEYQKLTNIAHWIYPIWSITFIIIGTLSNFVSIIIFFRWTDRCSIYVYFTYLCLVNILIINVDITYHYLLPYITDGRMFLQYVLPLTCKILVFFTFFLRYIFIWLIVMINIDRCLYLTTTTLKLLICRRRSANIISLVIVIFSFLVNAHFLIFLKDPIRIESSSRKACMLDGFYYYCESRNRHFENFYKNIWPIYNVIIFALVPVFIIFICFLLIVRNIYLSKRRIFDFDERRDSIISASRQNDRLRSIGKILICLDLLFPVTIFPVLFFQIYINYYPPKTCLNIGIINLILSIGYSMSFIKNVFAFLIFYFTGGRFRRACSSFICCTNKFAVGSTH</sequence>
<comment type="caution">
    <text evidence="7">The sequence shown here is derived from an EMBL/GenBank/DDBJ whole genome shotgun (WGS) entry which is preliminary data.</text>
</comment>
<dbReference type="InterPro" id="IPR052954">
    <property type="entry name" value="GPCR-Ligand_Int"/>
</dbReference>
<dbReference type="Proteomes" id="UP000663842">
    <property type="component" value="Unassembled WGS sequence"/>
</dbReference>
<dbReference type="PROSITE" id="PS50262">
    <property type="entry name" value="G_PROTEIN_RECEP_F1_2"/>
    <property type="match status" value="1"/>
</dbReference>
<keyword evidence="2 5" id="KW-0812">Transmembrane</keyword>
<dbReference type="AlphaFoldDB" id="A0A816VK99"/>
<dbReference type="PRINTS" id="PR00237">
    <property type="entry name" value="GPCRRHODOPSN"/>
</dbReference>
<feature type="transmembrane region" description="Helical" evidence="5">
    <location>
        <begin position="302"/>
        <end position="328"/>
    </location>
</feature>
<dbReference type="PANTHER" id="PTHR46641">
    <property type="entry name" value="FMRFAMIDE RECEPTOR-RELATED"/>
    <property type="match status" value="1"/>
</dbReference>
<feature type="transmembrane region" description="Helical" evidence="5">
    <location>
        <begin position="210"/>
        <end position="232"/>
    </location>
</feature>
<comment type="subcellular location">
    <subcellularLocation>
        <location evidence="1">Membrane</location>
    </subcellularLocation>
</comment>
<dbReference type="SUPFAM" id="SSF81321">
    <property type="entry name" value="Family A G protein-coupled receptor-like"/>
    <property type="match status" value="1"/>
</dbReference>
<dbReference type="EMBL" id="CAJNRG010010301">
    <property type="protein sequence ID" value="CAF2121194.1"/>
    <property type="molecule type" value="Genomic_DNA"/>
</dbReference>
<evidence type="ECO:0000313" key="7">
    <source>
        <dbReference type="EMBL" id="CAF2121194.1"/>
    </source>
</evidence>